<dbReference type="Proteomes" id="UP001528411">
    <property type="component" value="Unassembled WGS sequence"/>
</dbReference>
<dbReference type="Gene3D" id="3.40.50.880">
    <property type="match status" value="1"/>
</dbReference>
<proteinExistence type="predicted"/>
<protein>
    <submittedName>
        <fullName evidence="1">Uncharacterized protein</fullName>
    </submittedName>
</protein>
<accession>A0ABT5FE40</accession>
<evidence type="ECO:0000313" key="1">
    <source>
        <dbReference type="EMBL" id="MDC2889354.1"/>
    </source>
</evidence>
<sequence>MRDAEITDKGKKLRGSDLLQSLQDVEFHTMLDILQMGNIEHNILSSDEHRKIKVDIKNSKSHFSLKVLREFVRQSKTLTSSKQPKIVIVTAANRDQFEPVDLYTQLFEELGADVTWLPADLALFAAIEANNQNQDAEACDKLEDYRQSLLQQYARQRIFPKLTEYQRDICKKPERLNEMLAEAQGIYFVEGDAFHLKMLLSTTILWLKVFLTKSSKEC</sequence>
<reference evidence="1 2" key="1">
    <citation type="submission" date="2023-01" db="EMBL/GenBank/DDBJ databases">
        <title>Psychrosphaera sp. nov., isolated from marine algae.</title>
        <authorList>
            <person name="Bayburt H."/>
            <person name="Choi B.J."/>
            <person name="Kim J.M."/>
            <person name="Choi D.G."/>
            <person name="Jeon C.O."/>
        </authorList>
    </citation>
    <scope>NUCLEOTIDE SEQUENCE [LARGE SCALE GENOMIC DNA]</scope>
    <source>
        <strain evidence="1 2">G1-22</strain>
    </source>
</reference>
<organism evidence="1 2">
    <name type="scientific">Psychrosphaera algicola</name>
    <dbReference type="NCBI Taxonomy" id="3023714"/>
    <lineage>
        <taxon>Bacteria</taxon>
        <taxon>Pseudomonadati</taxon>
        <taxon>Pseudomonadota</taxon>
        <taxon>Gammaproteobacteria</taxon>
        <taxon>Alteromonadales</taxon>
        <taxon>Pseudoalteromonadaceae</taxon>
        <taxon>Psychrosphaera</taxon>
    </lineage>
</organism>
<keyword evidence="2" id="KW-1185">Reference proteome</keyword>
<gene>
    <name evidence="1" type="ORF">PN838_11900</name>
</gene>
<comment type="caution">
    <text evidence="1">The sequence shown here is derived from an EMBL/GenBank/DDBJ whole genome shotgun (WGS) entry which is preliminary data.</text>
</comment>
<name>A0ABT5FE40_9GAMM</name>
<dbReference type="InterPro" id="IPR029062">
    <property type="entry name" value="Class_I_gatase-like"/>
</dbReference>
<dbReference type="RefSeq" id="WP_272180808.1">
    <property type="nucleotide sequence ID" value="NZ_JAQOMS010000002.1"/>
</dbReference>
<dbReference type="EMBL" id="JAQOMS010000002">
    <property type="protein sequence ID" value="MDC2889354.1"/>
    <property type="molecule type" value="Genomic_DNA"/>
</dbReference>
<evidence type="ECO:0000313" key="2">
    <source>
        <dbReference type="Proteomes" id="UP001528411"/>
    </source>
</evidence>